<evidence type="ECO:0000256" key="8">
    <source>
        <dbReference type="ARBA" id="ARBA00022840"/>
    </source>
</evidence>
<organism evidence="11">
    <name type="scientific">Zea mays</name>
    <name type="common">Maize</name>
    <dbReference type="NCBI Taxonomy" id="4577"/>
    <lineage>
        <taxon>Eukaryota</taxon>
        <taxon>Viridiplantae</taxon>
        <taxon>Streptophyta</taxon>
        <taxon>Embryophyta</taxon>
        <taxon>Tracheophyta</taxon>
        <taxon>Spermatophyta</taxon>
        <taxon>Magnoliopsida</taxon>
        <taxon>Liliopsida</taxon>
        <taxon>Poales</taxon>
        <taxon>Poaceae</taxon>
        <taxon>PACMAD clade</taxon>
        <taxon>Panicoideae</taxon>
        <taxon>Andropogonodae</taxon>
        <taxon>Andropogoneae</taxon>
        <taxon>Tripsacinae</taxon>
        <taxon>Zea</taxon>
    </lineage>
</organism>
<dbReference type="Gene3D" id="1.10.510.10">
    <property type="entry name" value="Transferase(Phosphotransferase) domain 1"/>
    <property type="match status" value="1"/>
</dbReference>
<evidence type="ECO:0000256" key="10">
    <source>
        <dbReference type="ARBA" id="ARBA00023288"/>
    </source>
</evidence>
<dbReference type="InterPro" id="IPR011990">
    <property type="entry name" value="TPR-like_helical_dom_sf"/>
</dbReference>
<gene>
    <name evidence="11" type="ORF">ZEAMMB73_Zm00001d034689</name>
</gene>
<dbReference type="ExpressionAtlas" id="A0A1D6LA37">
    <property type="expression patterns" value="baseline and differential"/>
</dbReference>
<dbReference type="SUPFAM" id="SSF48452">
    <property type="entry name" value="TPR-like"/>
    <property type="match status" value="1"/>
</dbReference>
<proteinExistence type="predicted"/>
<evidence type="ECO:0000256" key="3">
    <source>
        <dbReference type="ARBA" id="ARBA00022527"/>
    </source>
</evidence>
<keyword evidence="10" id="KW-0449">Lipoprotein</keyword>
<keyword evidence="7 11" id="KW-0418">Kinase</keyword>
<dbReference type="PANTHER" id="PTHR45863:SF7">
    <property type="entry name" value="SERINE_THREONINE-PROTEIN KINASE BSK5"/>
    <property type="match status" value="1"/>
</dbReference>
<dbReference type="Pfam" id="PF07714">
    <property type="entry name" value="PK_Tyr_Ser-Thr"/>
    <property type="match status" value="1"/>
</dbReference>
<accession>A0A1D6LA37</accession>
<evidence type="ECO:0000256" key="5">
    <source>
        <dbReference type="ARBA" id="ARBA00022707"/>
    </source>
</evidence>
<dbReference type="EMBL" id="CM007647">
    <property type="protein sequence ID" value="ONM11001.1"/>
    <property type="molecule type" value="Genomic_DNA"/>
</dbReference>
<dbReference type="Gene3D" id="1.25.40.10">
    <property type="entry name" value="Tetratricopeptide repeat domain"/>
    <property type="match status" value="1"/>
</dbReference>
<evidence type="ECO:0000313" key="11">
    <source>
        <dbReference type="EMBL" id="ONM11001.1"/>
    </source>
</evidence>
<dbReference type="PROSITE" id="PS50011">
    <property type="entry name" value="PROTEIN_KINASE_DOM"/>
    <property type="match status" value="1"/>
</dbReference>
<dbReference type="SUPFAM" id="SSF56112">
    <property type="entry name" value="Protein kinase-like (PK-like)"/>
    <property type="match status" value="1"/>
</dbReference>
<keyword evidence="5" id="KW-0519">Myristate</keyword>
<keyword evidence="8" id="KW-0067">ATP-binding</keyword>
<comment type="subcellular location">
    <subcellularLocation>
        <location evidence="1">Cell membrane</location>
        <topology evidence="1">Lipid-anchor</topology>
    </subcellularLocation>
</comment>
<sequence>MKNSRDGKSYSTNLAFTPPEYLKTGRVSPESVVYSFGTVLLDLLSGKHIPPSHALDLIRGKNFLVLMDSCLEGHVSNSDGTDLMRLASRCLQYEARDRPNLKTVVSGLTSLQKDAYTPSHTLLGIQHDKNNSGQVSLSAIGKAFARADLNEVHEILLHDGYNEDDEANAELSLQSWNGDISESFVVKRRADNAFRSKEYTTAIECYSRFLDSGAVVAPTMLGRRCFAHVVAGNPQEGLEDAKRAEIIASDWPMGHYLQALALHKLGREAESQEALKNGTALEAARNSRARTV</sequence>
<dbReference type="GO" id="GO:0005886">
    <property type="term" value="C:plasma membrane"/>
    <property type="evidence" value="ECO:0007669"/>
    <property type="project" value="UniProtKB-SubCell"/>
</dbReference>
<reference evidence="11" key="1">
    <citation type="submission" date="2015-12" db="EMBL/GenBank/DDBJ databases">
        <title>Update maize B73 reference genome by single molecule sequencing technologies.</title>
        <authorList>
            <consortium name="Maize Genome Sequencing Project"/>
            <person name="Ware D."/>
        </authorList>
    </citation>
    <scope>NUCLEOTIDE SEQUENCE [LARGE SCALE GENOMIC DNA]</scope>
    <source>
        <tissue evidence="11">Seedling</tissue>
    </source>
</reference>
<protein>
    <submittedName>
        <fullName evidence="11">TPR-containing protein kinase</fullName>
    </submittedName>
</protein>
<dbReference type="InterPro" id="IPR045845">
    <property type="entry name" value="BSK"/>
</dbReference>
<dbReference type="Pfam" id="PF25575">
    <property type="entry name" value="TPR_BSK1_C"/>
    <property type="match status" value="1"/>
</dbReference>
<evidence type="ECO:0000256" key="6">
    <source>
        <dbReference type="ARBA" id="ARBA00022741"/>
    </source>
</evidence>
<evidence type="ECO:0000256" key="7">
    <source>
        <dbReference type="ARBA" id="ARBA00022777"/>
    </source>
</evidence>
<keyword evidence="9" id="KW-0472">Membrane</keyword>
<dbReference type="GO" id="GO:0009742">
    <property type="term" value="P:brassinosteroid mediated signaling pathway"/>
    <property type="evidence" value="ECO:0007669"/>
    <property type="project" value="InterPro"/>
</dbReference>
<evidence type="ECO:0000256" key="4">
    <source>
        <dbReference type="ARBA" id="ARBA00022679"/>
    </source>
</evidence>
<evidence type="ECO:0000256" key="9">
    <source>
        <dbReference type="ARBA" id="ARBA00023136"/>
    </source>
</evidence>
<name>A0A1D6LA37_MAIZE</name>
<evidence type="ECO:0000256" key="2">
    <source>
        <dbReference type="ARBA" id="ARBA00022475"/>
    </source>
</evidence>
<evidence type="ECO:0000256" key="1">
    <source>
        <dbReference type="ARBA" id="ARBA00004193"/>
    </source>
</evidence>
<dbReference type="AlphaFoldDB" id="A0A1D6LA37"/>
<keyword evidence="6" id="KW-0547">Nucleotide-binding</keyword>
<dbReference type="InterPro" id="IPR011009">
    <property type="entry name" value="Kinase-like_dom_sf"/>
</dbReference>
<keyword evidence="2" id="KW-1003">Cell membrane</keyword>
<dbReference type="InterPro" id="IPR000719">
    <property type="entry name" value="Prot_kinase_dom"/>
</dbReference>
<dbReference type="PANTHER" id="PTHR45863">
    <property type="entry name" value="SERINE/THREONINE-PROTEIN KINASE BSK5"/>
    <property type="match status" value="1"/>
</dbReference>
<dbReference type="GO" id="GO:0005524">
    <property type="term" value="F:ATP binding"/>
    <property type="evidence" value="ECO:0007669"/>
    <property type="project" value="UniProtKB-KW"/>
</dbReference>
<dbReference type="InterPro" id="IPR001245">
    <property type="entry name" value="Ser-Thr/Tyr_kinase_cat_dom"/>
</dbReference>
<keyword evidence="4" id="KW-0808">Transferase</keyword>
<dbReference type="GO" id="GO:0004674">
    <property type="term" value="F:protein serine/threonine kinase activity"/>
    <property type="evidence" value="ECO:0007669"/>
    <property type="project" value="UniProtKB-KW"/>
</dbReference>
<keyword evidence="3" id="KW-0723">Serine/threonine-protein kinase</keyword>
<dbReference type="InterPro" id="IPR058209">
    <property type="entry name" value="TPR_BSK1_C"/>
</dbReference>